<dbReference type="STRING" id="869212.Turpa_2615"/>
<evidence type="ECO:0008006" key="3">
    <source>
        <dbReference type="Google" id="ProtNLM"/>
    </source>
</evidence>
<dbReference type="EMBL" id="CP002959">
    <property type="protein sequence ID" value="AFM13255.1"/>
    <property type="molecule type" value="Genomic_DNA"/>
</dbReference>
<organism evidence="1 2">
    <name type="scientific">Turneriella parva (strain ATCC BAA-1111 / DSM 21527 / NCTC 11395 / H)</name>
    <name type="common">Leptospira parva</name>
    <dbReference type="NCBI Taxonomy" id="869212"/>
    <lineage>
        <taxon>Bacteria</taxon>
        <taxon>Pseudomonadati</taxon>
        <taxon>Spirochaetota</taxon>
        <taxon>Spirochaetia</taxon>
        <taxon>Leptospirales</taxon>
        <taxon>Leptospiraceae</taxon>
        <taxon>Turneriella</taxon>
    </lineage>
</organism>
<dbReference type="HOGENOM" id="CLU_806411_0_0_12"/>
<dbReference type="Proteomes" id="UP000006048">
    <property type="component" value="Chromosome"/>
</dbReference>
<gene>
    <name evidence="1" type="ordered locus">Turpa_2615</name>
</gene>
<dbReference type="PROSITE" id="PS51257">
    <property type="entry name" value="PROKAR_LIPOPROTEIN"/>
    <property type="match status" value="1"/>
</dbReference>
<name>I4B7J8_TURPD</name>
<evidence type="ECO:0000313" key="1">
    <source>
        <dbReference type="EMBL" id="AFM13255.1"/>
    </source>
</evidence>
<dbReference type="KEGG" id="tpx:Turpa_2615"/>
<protein>
    <recommendedName>
        <fullName evidence="3">Lipoprotein</fullName>
    </recommendedName>
</protein>
<proteinExistence type="predicted"/>
<dbReference type="AlphaFoldDB" id="I4B7J8"/>
<evidence type="ECO:0000313" key="2">
    <source>
        <dbReference type="Proteomes" id="UP000006048"/>
    </source>
</evidence>
<sequence>MNCCLKLRTGIALCILFTGAGCTNPVRQLERKTILRRMWSLASFAGTYTETGVAAKPQTTQISWRAEPAAVMTKATQTGDTLQYAKGTLSTYFPKTAFGIRYRNLRELTAAEQMQWLEREYDWHVALYDINQIDDSLVAGQKTTGVRYFPNSDFAKSPFSFEWRAAVQADYAFALETAMYNKEGSEKYRIRFDRVEFQKPLSDSDFVFRYPAGTTIAEYDFADKPVSPSAAKAAANFNFRLPQESEIFRLSKIVRAKGIIPAFTAYYEQLPYQTYYTQVRDYGLKLVPERGLVIEGKKRERTGARKYRVNFSGAFRSVWFLEGGVYHTIVTSMPLSEVLEWLDA</sequence>
<keyword evidence="2" id="KW-1185">Reference proteome</keyword>
<accession>I4B7J8</accession>
<reference evidence="1 2" key="1">
    <citation type="submission" date="2012-06" db="EMBL/GenBank/DDBJ databases">
        <title>The complete chromosome of genome of Turneriella parva DSM 21527.</title>
        <authorList>
            <consortium name="US DOE Joint Genome Institute (JGI-PGF)"/>
            <person name="Lucas S."/>
            <person name="Han J."/>
            <person name="Lapidus A."/>
            <person name="Bruce D."/>
            <person name="Goodwin L."/>
            <person name="Pitluck S."/>
            <person name="Peters L."/>
            <person name="Kyrpides N."/>
            <person name="Mavromatis K."/>
            <person name="Ivanova N."/>
            <person name="Mikhailova N."/>
            <person name="Chertkov O."/>
            <person name="Detter J.C."/>
            <person name="Tapia R."/>
            <person name="Han C."/>
            <person name="Land M."/>
            <person name="Hauser L."/>
            <person name="Markowitz V."/>
            <person name="Cheng J.-F."/>
            <person name="Hugenholtz P."/>
            <person name="Woyke T."/>
            <person name="Wu D."/>
            <person name="Gronow S."/>
            <person name="Wellnitz S."/>
            <person name="Brambilla E."/>
            <person name="Klenk H.-P."/>
            <person name="Eisen J.A."/>
        </authorList>
    </citation>
    <scope>NUCLEOTIDE SEQUENCE [LARGE SCALE GENOMIC DNA]</scope>
    <source>
        <strain evidence="2">ATCC BAA-1111 / DSM 21527 / NCTC 11395 / H</strain>
    </source>
</reference>